<dbReference type="GO" id="GO:0005886">
    <property type="term" value="C:plasma membrane"/>
    <property type="evidence" value="ECO:0007669"/>
    <property type="project" value="UniProtKB-SubCell"/>
</dbReference>
<keyword evidence="6" id="KW-1185">Reference proteome</keyword>
<dbReference type="OrthoDB" id="4966664at2"/>
<dbReference type="InterPro" id="IPR039421">
    <property type="entry name" value="Type_1_exporter"/>
</dbReference>
<dbReference type="PROSITE" id="PS50893">
    <property type="entry name" value="ABC_TRANSPORTER_2"/>
    <property type="match status" value="1"/>
</dbReference>
<dbReference type="SUPFAM" id="SSF90123">
    <property type="entry name" value="ABC transporter transmembrane region"/>
    <property type="match status" value="1"/>
</dbReference>
<evidence type="ECO:0000313" key="6">
    <source>
        <dbReference type="Proteomes" id="UP000199494"/>
    </source>
</evidence>
<protein>
    <submittedName>
        <fullName evidence="5">Putative ABC transport system ATP-binding protein</fullName>
    </submittedName>
</protein>
<organism evidence="5 6">
    <name type="scientific">Prauserella marina</name>
    <dbReference type="NCBI Taxonomy" id="530584"/>
    <lineage>
        <taxon>Bacteria</taxon>
        <taxon>Bacillati</taxon>
        <taxon>Actinomycetota</taxon>
        <taxon>Actinomycetes</taxon>
        <taxon>Pseudonocardiales</taxon>
        <taxon>Pseudonocardiaceae</taxon>
        <taxon>Prauserella</taxon>
    </lineage>
</organism>
<keyword evidence="5" id="KW-0067">ATP-binding</keyword>
<accession>A0A222VJ49</accession>
<dbReference type="InterPro" id="IPR036640">
    <property type="entry name" value="ABC1_TM_sf"/>
</dbReference>
<dbReference type="InterPro" id="IPR011527">
    <property type="entry name" value="ABC1_TM_dom"/>
</dbReference>
<dbReference type="GO" id="GO:0016887">
    <property type="term" value="F:ATP hydrolysis activity"/>
    <property type="evidence" value="ECO:0007669"/>
    <property type="project" value="InterPro"/>
</dbReference>
<reference evidence="5 6" key="1">
    <citation type="submission" date="2016-10" db="EMBL/GenBank/DDBJ databases">
        <authorList>
            <person name="de Groot N.N."/>
        </authorList>
    </citation>
    <scope>NUCLEOTIDE SEQUENCE [LARGE SCALE GENOMIC DNA]</scope>
    <source>
        <strain evidence="5 6">CGMCC 4.5506</strain>
    </source>
</reference>
<dbReference type="InterPro" id="IPR017871">
    <property type="entry name" value="ABC_transporter-like_CS"/>
</dbReference>
<dbReference type="Proteomes" id="UP000199494">
    <property type="component" value="Unassembled WGS sequence"/>
</dbReference>
<evidence type="ECO:0000256" key="2">
    <source>
        <dbReference type="ARBA" id="ARBA00022692"/>
    </source>
</evidence>
<dbReference type="InterPro" id="IPR027417">
    <property type="entry name" value="P-loop_NTPase"/>
</dbReference>
<dbReference type="PROSITE" id="PS50929">
    <property type="entry name" value="ABC_TM1F"/>
    <property type="match status" value="1"/>
</dbReference>
<dbReference type="PROSITE" id="PS00211">
    <property type="entry name" value="ABC_TRANSPORTER_1"/>
    <property type="match status" value="1"/>
</dbReference>
<dbReference type="KEGG" id="pmad:BAY61_01810"/>
<keyword evidence="4" id="KW-0472">Membrane</keyword>
<dbReference type="PANTHER" id="PTHR43394">
    <property type="entry name" value="ATP-DEPENDENT PERMEASE MDL1, MITOCHONDRIAL"/>
    <property type="match status" value="1"/>
</dbReference>
<evidence type="ECO:0000256" key="3">
    <source>
        <dbReference type="ARBA" id="ARBA00022989"/>
    </source>
</evidence>
<dbReference type="Pfam" id="PF00664">
    <property type="entry name" value="ABC_membrane"/>
    <property type="match status" value="1"/>
</dbReference>
<evidence type="ECO:0000256" key="4">
    <source>
        <dbReference type="ARBA" id="ARBA00023136"/>
    </source>
</evidence>
<comment type="subcellular location">
    <subcellularLocation>
        <location evidence="1">Cell membrane</location>
        <topology evidence="1">Multi-pass membrane protein</topology>
    </subcellularLocation>
</comment>
<dbReference type="PANTHER" id="PTHR43394:SF1">
    <property type="entry name" value="ATP-BINDING CASSETTE SUB-FAMILY B MEMBER 10, MITOCHONDRIAL"/>
    <property type="match status" value="1"/>
</dbReference>
<dbReference type="GO" id="GO:0005524">
    <property type="term" value="F:ATP binding"/>
    <property type="evidence" value="ECO:0007669"/>
    <property type="project" value="UniProtKB-KW"/>
</dbReference>
<dbReference type="InterPro" id="IPR003439">
    <property type="entry name" value="ABC_transporter-like_ATP-bd"/>
</dbReference>
<dbReference type="EMBL" id="FMZE01000003">
    <property type="protein sequence ID" value="SDC71512.1"/>
    <property type="molecule type" value="Genomic_DNA"/>
</dbReference>
<keyword evidence="2" id="KW-0812">Transmembrane</keyword>
<dbReference type="AlphaFoldDB" id="A0A222VJ49"/>
<evidence type="ECO:0000313" key="5">
    <source>
        <dbReference type="EMBL" id="SDC71512.1"/>
    </source>
</evidence>
<dbReference type="Pfam" id="PF00005">
    <property type="entry name" value="ABC_tran"/>
    <property type="match status" value="1"/>
</dbReference>
<name>A0A222VJ49_9PSEU</name>
<keyword evidence="3" id="KW-1133">Transmembrane helix</keyword>
<dbReference type="RefSeq" id="WP_091801702.1">
    <property type="nucleotide sequence ID" value="NZ_CP016353.1"/>
</dbReference>
<dbReference type="STRING" id="530584.SAMN05421630_103316"/>
<evidence type="ECO:0000256" key="1">
    <source>
        <dbReference type="ARBA" id="ARBA00004651"/>
    </source>
</evidence>
<dbReference type="SUPFAM" id="SSF52540">
    <property type="entry name" value="P-loop containing nucleoside triphosphate hydrolases"/>
    <property type="match status" value="1"/>
</dbReference>
<dbReference type="Gene3D" id="1.20.1560.10">
    <property type="entry name" value="ABC transporter type 1, transmembrane domain"/>
    <property type="match status" value="1"/>
</dbReference>
<sequence length="565" mass="57107">MSTGNSGSNGSGVLGGAVAGERGRLTGAAVLASAHQGGEALIPVIVGIVIDQAVSTGSVSALLRWIAVLAVVFAVLSFSYRFAARASEKASQQAAHRLRLALSARVLDPRGGAESGRLPGALVNITTGDTRRVGAVIGMLPFAIAGFVGLLVSAIALLRISIPLGLLVLLGTPPLLWLTHLVGRPLERRSGLEQERAAHASGIAADLVTGLRVLKGIGAERAAVTRYKRTSRDSLAATLSAARAHAGHDGVILALTGIFIAVVALVGANLAANDAITVGQLVAAVGLAQFLLGPFQILAWANGQFAQGRASAARVSSVLTAPPAVTGGARQPSTPVAGEVKLRGVSHGSLRAVDIDIRAGELVGIVTTDPACATELLECLGREADPASGALELDGTGFTALDPTLLRGSVLVAAHDADLFEGSLLDNVVAASTVKSPEKALVAAAADEVAATLPAGVHTAVAERGRSLSGGQRQRVALARALAADPPVLVVHDPTTAVDAVTEARIAAELKEIRAGRTTVLVTTSPALLAITDRVVVLGDGTVRAEGAHADLAASDPGYRTAVLS</sequence>
<gene>
    <name evidence="5" type="ORF">SAMN05421630_103316</name>
</gene>
<dbReference type="GO" id="GO:0015421">
    <property type="term" value="F:ABC-type oligopeptide transporter activity"/>
    <property type="evidence" value="ECO:0007669"/>
    <property type="project" value="TreeGrafter"/>
</dbReference>
<keyword evidence="5" id="KW-0547">Nucleotide-binding</keyword>
<proteinExistence type="predicted"/>
<dbReference type="Gene3D" id="3.40.50.300">
    <property type="entry name" value="P-loop containing nucleotide triphosphate hydrolases"/>
    <property type="match status" value="1"/>
</dbReference>